<dbReference type="EMBL" id="JMQN01000015">
    <property type="protein sequence ID" value="KEA64798.1"/>
    <property type="molecule type" value="Genomic_DNA"/>
</dbReference>
<evidence type="ECO:0000313" key="4">
    <source>
        <dbReference type="Proteomes" id="UP000028252"/>
    </source>
</evidence>
<proteinExistence type="predicted"/>
<dbReference type="Proteomes" id="UP000028252">
    <property type="component" value="Unassembled WGS sequence"/>
</dbReference>
<dbReference type="InterPro" id="IPR023210">
    <property type="entry name" value="NADP_OxRdtase_dom"/>
</dbReference>
<protein>
    <submittedName>
        <fullName evidence="3">Aldo-keto reductase</fullName>
    </submittedName>
</protein>
<dbReference type="eggNOG" id="COG0667">
    <property type="taxonomic scope" value="Bacteria"/>
</dbReference>
<dbReference type="CDD" id="cd19076">
    <property type="entry name" value="AKR_AKR13A_13D"/>
    <property type="match status" value="1"/>
</dbReference>
<evidence type="ECO:0000259" key="2">
    <source>
        <dbReference type="Pfam" id="PF00248"/>
    </source>
</evidence>
<gene>
    <name evidence="3" type="ORF">ADIMK_1251</name>
</gene>
<dbReference type="Gene3D" id="3.20.20.100">
    <property type="entry name" value="NADP-dependent oxidoreductase domain"/>
    <property type="match status" value="1"/>
</dbReference>
<dbReference type="Pfam" id="PF00248">
    <property type="entry name" value="Aldo_ket_red"/>
    <property type="match status" value="1"/>
</dbReference>
<organism evidence="3 4">
    <name type="scientific">Marinobacterium lacunae</name>
    <dbReference type="NCBI Taxonomy" id="1232683"/>
    <lineage>
        <taxon>Bacteria</taxon>
        <taxon>Pseudomonadati</taxon>
        <taxon>Pseudomonadota</taxon>
        <taxon>Gammaproteobacteria</taxon>
        <taxon>Oceanospirillales</taxon>
        <taxon>Oceanospirillaceae</taxon>
        <taxon>Marinobacterium</taxon>
    </lineage>
</organism>
<reference evidence="3 4" key="1">
    <citation type="submission" date="2014-04" db="EMBL/GenBank/DDBJ databases">
        <title>Marinobacterium kochiensis sp. nov., isolated from sediment sample collected from Kochi backwaters in Kerala, India.</title>
        <authorList>
            <person name="Singh A."/>
            <person name="Pinnaka A.K."/>
        </authorList>
    </citation>
    <scope>NUCLEOTIDE SEQUENCE [LARGE SCALE GENOMIC DNA]</scope>
    <source>
        <strain evidence="3 4">AK27</strain>
    </source>
</reference>
<dbReference type="OrthoDB" id="9804790at2"/>
<dbReference type="InterPro" id="IPR050791">
    <property type="entry name" value="Aldo-Keto_reductase"/>
</dbReference>
<dbReference type="STRING" id="1232683.ADIMK_1251"/>
<dbReference type="AlphaFoldDB" id="A0A081G1Z3"/>
<dbReference type="GO" id="GO:0005737">
    <property type="term" value="C:cytoplasm"/>
    <property type="evidence" value="ECO:0007669"/>
    <property type="project" value="TreeGrafter"/>
</dbReference>
<comment type="caution">
    <text evidence="3">The sequence shown here is derived from an EMBL/GenBank/DDBJ whole genome shotgun (WGS) entry which is preliminary data.</text>
</comment>
<feature type="domain" description="NADP-dependent oxidoreductase" evidence="2">
    <location>
        <begin position="16"/>
        <end position="311"/>
    </location>
</feature>
<accession>A0A081G1Z3</accession>
<dbReference type="RefSeq" id="WP_036185008.1">
    <property type="nucleotide sequence ID" value="NZ_JMQN01000015.1"/>
</dbReference>
<dbReference type="PATRIC" id="fig|1232683.4.peg.1241"/>
<keyword evidence="1" id="KW-0560">Oxidoreductase</keyword>
<evidence type="ECO:0000256" key="1">
    <source>
        <dbReference type="ARBA" id="ARBA00023002"/>
    </source>
</evidence>
<sequence>MKSRILGASGIEVSALGLGCMGMSEFYGATDDAQSLRTLERAAELGISLFDTADMYGRGHNEALVGRFLNTTEYPVKIATKFGIVRDAPEEAGRYTRAIDNSPEYIERACEASLKRLGVECIDLYYAHRIDPAFPIEETIEAMARLVQAGKVRALGLCEVSAATLRRAHAVHPVSALQSEYSLWTRDPEEEVLTTCRELGVSFVAYSPMGRGFLTGAISGTDDLSADDFRHLSPRFQGENLQANLHLLTAVRDLAAQKGCTPAQLALAWLLHQRAEIIPIPGTRRVQYLEENLGAVDVVLSDLELHTLDKVLPRGAAAGTRYPEAGMKLLNT</sequence>
<name>A0A081G1Z3_9GAMM</name>
<keyword evidence="4" id="KW-1185">Reference proteome</keyword>
<evidence type="ECO:0000313" key="3">
    <source>
        <dbReference type="EMBL" id="KEA64798.1"/>
    </source>
</evidence>
<dbReference type="GO" id="GO:0016491">
    <property type="term" value="F:oxidoreductase activity"/>
    <property type="evidence" value="ECO:0007669"/>
    <property type="project" value="UniProtKB-KW"/>
</dbReference>
<dbReference type="SUPFAM" id="SSF51430">
    <property type="entry name" value="NAD(P)-linked oxidoreductase"/>
    <property type="match status" value="1"/>
</dbReference>
<dbReference type="PANTHER" id="PTHR43625">
    <property type="entry name" value="AFLATOXIN B1 ALDEHYDE REDUCTASE"/>
    <property type="match status" value="1"/>
</dbReference>
<dbReference type="PANTHER" id="PTHR43625:SF40">
    <property type="entry name" value="ALDO-KETO REDUCTASE YAKC [NADP(+)]"/>
    <property type="match status" value="1"/>
</dbReference>
<dbReference type="InterPro" id="IPR036812">
    <property type="entry name" value="NAD(P)_OxRdtase_dom_sf"/>
</dbReference>